<dbReference type="Pfam" id="PF10327">
    <property type="entry name" value="7TM_GPCR_Sri"/>
    <property type="match status" value="1"/>
</dbReference>
<feature type="transmembrane region" description="Helical" evidence="1">
    <location>
        <begin position="211"/>
        <end position="236"/>
    </location>
</feature>
<dbReference type="Proteomes" id="UP001152747">
    <property type="component" value="Unassembled WGS sequence"/>
</dbReference>
<keyword evidence="1" id="KW-1133">Transmembrane helix</keyword>
<dbReference type="AlphaFoldDB" id="A0A9P1J084"/>
<name>A0A9P1J084_9PELO</name>
<gene>
    <name evidence="2" type="ORF">CAMP_LOCUS16019</name>
</gene>
<accession>A0A9P1J084</accession>
<dbReference type="InterPro" id="IPR019429">
    <property type="entry name" value="7TM_GPCR_serpentine_rcpt_Sri"/>
</dbReference>
<evidence type="ECO:0000256" key="1">
    <source>
        <dbReference type="SAM" id="Phobius"/>
    </source>
</evidence>
<feature type="transmembrane region" description="Helical" evidence="1">
    <location>
        <begin position="117"/>
        <end position="144"/>
    </location>
</feature>
<protein>
    <submittedName>
        <fullName evidence="2">Uncharacterized protein</fullName>
    </submittedName>
</protein>
<feature type="transmembrane region" description="Helical" evidence="1">
    <location>
        <begin position="165"/>
        <end position="191"/>
    </location>
</feature>
<keyword evidence="1" id="KW-0472">Membrane</keyword>
<dbReference type="PANTHER" id="PTHR46964">
    <property type="entry name" value="SERPENTINE RECEPTOR, CLASS I-RELATED"/>
    <property type="match status" value="1"/>
</dbReference>
<feature type="transmembrane region" description="Helical" evidence="1">
    <location>
        <begin position="20"/>
        <end position="39"/>
    </location>
</feature>
<evidence type="ECO:0000313" key="2">
    <source>
        <dbReference type="EMBL" id="CAI5453382.1"/>
    </source>
</evidence>
<sequence>MIAGHNLSYIGTIIGGQMTMVVWAFFFCFELPALFNCFMYRHEAAIGISNTTNSLRYPNLFVLFVAHLLPPFTAVTLQLSLLTYDQKYNLLKSKYPSCINFANDTLFEIYDWNVNPWIAISGIGILTFVLVVAAYGFGIVFHTMHILHKLRVHMSVETFKMHKNALISLSMQCLIPSIFLIVPICTVFIIIVNNMTEFQGFPFFRIPMRNVFLELSNCSFFGFTSHSCVSTIIMITTNARYSTTVKHKISQVVCQGKSSSVPVIIPLSMTNVQN</sequence>
<dbReference type="EMBL" id="CANHGI010000005">
    <property type="protein sequence ID" value="CAI5453382.1"/>
    <property type="molecule type" value="Genomic_DNA"/>
</dbReference>
<feature type="transmembrane region" description="Helical" evidence="1">
    <location>
        <begin position="60"/>
        <end position="84"/>
    </location>
</feature>
<keyword evidence="1" id="KW-0812">Transmembrane</keyword>
<proteinExistence type="predicted"/>
<organism evidence="2 3">
    <name type="scientific">Caenorhabditis angaria</name>
    <dbReference type="NCBI Taxonomy" id="860376"/>
    <lineage>
        <taxon>Eukaryota</taxon>
        <taxon>Metazoa</taxon>
        <taxon>Ecdysozoa</taxon>
        <taxon>Nematoda</taxon>
        <taxon>Chromadorea</taxon>
        <taxon>Rhabditida</taxon>
        <taxon>Rhabditina</taxon>
        <taxon>Rhabditomorpha</taxon>
        <taxon>Rhabditoidea</taxon>
        <taxon>Rhabditidae</taxon>
        <taxon>Peloderinae</taxon>
        <taxon>Caenorhabditis</taxon>
    </lineage>
</organism>
<keyword evidence="3" id="KW-1185">Reference proteome</keyword>
<comment type="caution">
    <text evidence="2">The sequence shown here is derived from an EMBL/GenBank/DDBJ whole genome shotgun (WGS) entry which is preliminary data.</text>
</comment>
<evidence type="ECO:0000313" key="3">
    <source>
        <dbReference type="Proteomes" id="UP001152747"/>
    </source>
</evidence>
<reference evidence="2" key="1">
    <citation type="submission" date="2022-11" db="EMBL/GenBank/DDBJ databases">
        <authorList>
            <person name="Kikuchi T."/>
        </authorList>
    </citation>
    <scope>NUCLEOTIDE SEQUENCE</scope>
    <source>
        <strain evidence="2">PS1010</strain>
    </source>
</reference>